<reference evidence="1" key="2">
    <citation type="journal article" date="2015" name="Fish Shellfish Immunol.">
        <title>Early steps in the European eel (Anguilla anguilla)-Vibrio vulnificus interaction in the gills: Role of the RtxA13 toxin.</title>
        <authorList>
            <person name="Callol A."/>
            <person name="Pajuelo D."/>
            <person name="Ebbesson L."/>
            <person name="Teles M."/>
            <person name="MacKenzie S."/>
            <person name="Amaro C."/>
        </authorList>
    </citation>
    <scope>NUCLEOTIDE SEQUENCE</scope>
</reference>
<organism evidence="1">
    <name type="scientific">Anguilla anguilla</name>
    <name type="common">European freshwater eel</name>
    <name type="synonym">Muraena anguilla</name>
    <dbReference type="NCBI Taxonomy" id="7936"/>
    <lineage>
        <taxon>Eukaryota</taxon>
        <taxon>Metazoa</taxon>
        <taxon>Chordata</taxon>
        <taxon>Craniata</taxon>
        <taxon>Vertebrata</taxon>
        <taxon>Euteleostomi</taxon>
        <taxon>Actinopterygii</taxon>
        <taxon>Neopterygii</taxon>
        <taxon>Teleostei</taxon>
        <taxon>Anguilliformes</taxon>
        <taxon>Anguillidae</taxon>
        <taxon>Anguilla</taxon>
    </lineage>
</organism>
<name>A0A0E9P537_ANGAN</name>
<sequence length="45" mass="5213">MSLSLIFTLTESISSKGVDLWRQRWKVQGSEVKSPVMRFFAHELS</sequence>
<protein>
    <submittedName>
        <fullName evidence="1">Uncharacterized protein</fullName>
    </submittedName>
</protein>
<accession>A0A0E9P537</accession>
<dbReference type="EMBL" id="GBXM01109193">
    <property type="protein sequence ID" value="JAG99383.1"/>
    <property type="molecule type" value="Transcribed_RNA"/>
</dbReference>
<reference evidence="1" key="1">
    <citation type="submission" date="2014-11" db="EMBL/GenBank/DDBJ databases">
        <authorList>
            <person name="Amaro Gonzalez C."/>
        </authorList>
    </citation>
    <scope>NUCLEOTIDE SEQUENCE</scope>
</reference>
<evidence type="ECO:0000313" key="1">
    <source>
        <dbReference type="EMBL" id="JAG99383.1"/>
    </source>
</evidence>
<proteinExistence type="predicted"/>
<dbReference type="AlphaFoldDB" id="A0A0E9P537"/>